<comment type="caution">
    <text evidence="2">The sequence shown here is derived from an EMBL/GenBank/DDBJ whole genome shotgun (WGS) entry which is preliminary data.</text>
</comment>
<dbReference type="SUPFAM" id="SSF52980">
    <property type="entry name" value="Restriction endonuclease-like"/>
    <property type="match status" value="1"/>
</dbReference>
<dbReference type="Proteomes" id="UP001589776">
    <property type="component" value="Unassembled WGS sequence"/>
</dbReference>
<dbReference type="RefSeq" id="WP_377471932.1">
    <property type="nucleotide sequence ID" value="NZ_JBHLWN010000074.1"/>
</dbReference>
<name>A0ABV6DPI4_9BACL</name>
<keyword evidence="2" id="KW-0378">Hydrolase</keyword>
<dbReference type="PANTHER" id="PTHR34107">
    <property type="entry name" value="SLL0198 PROTEIN-RELATED"/>
    <property type="match status" value="1"/>
</dbReference>
<dbReference type="Gene3D" id="3.90.1570.10">
    <property type="entry name" value="tt1808, chain A"/>
    <property type="match status" value="1"/>
</dbReference>
<dbReference type="GO" id="GO:0004519">
    <property type="term" value="F:endonuclease activity"/>
    <property type="evidence" value="ECO:0007669"/>
    <property type="project" value="UniProtKB-KW"/>
</dbReference>
<dbReference type="PANTHER" id="PTHR34107:SF4">
    <property type="entry name" value="SLL1222 PROTEIN"/>
    <property type="match status" value="1"/>
</dbReference>
<dbReference type="Pfam" id="PF05685">
    <property type="entry name" value="Uma2"/>
    <property type="match status" value="1"/>
</dbReference>
<feature type="domain" description="Putative restriction endonuclease" evidence="1">
    <location>
        <begin position="26"/>
        <end position="176"/>
    </location>
</feature>
<evidence type="ECO:0000313" key="2">
    <source>
        <dbReference type="EMBL" id="MFC0214550.1"/>
    </source>
</evidence>
<dbReference type="InterPro" id="IPR012296">
    <property type="entry name" value="Nuclease_put_TT1808"/>
</dbReference>
<keyword evidence="3" id="KW-1185">Reference proteome</keyword>
<proteinExistence type="predicted"/>
<sequence>MKRDDRSGDSLAAAKVKEQTETYDVQERYEIIQGVRYEMQPSPSFLHQVIVFNMAFTLRQSCHETGIVVVAPMDVHLDADNTVQPDLIFIRNGNLHIVQNNRIKGTPDLLAEVLSPSTGKHDRARKKALYESFGVTEYWIVDPAHYTIEQYELDAGSYRLAAVYGEGDTIRSNVFSCIHIDVTSLFAEARRFE</sequence>
<dbReference type="CDD" id="cd06260">
    <property type="entry name" value="DUF820-like"/>
    <property type="match status" value="1"/>
</dbReference>
<keyword evidence="2" id="KW-0540">Nuclease</keyword>
<keyword evidence="2" id="KW-0255">Endonuclease</keyword>
<gene>
    <name evidence="2" type="ORF">ACFFK0_19130</name>
</gene>
<reference evidence="2 3" key="1">
    <citation type="submission" date="2024-09" db="EMBL/GenBank/DDBJ databases">
        <authorList>
            <person name="Sun Q."/>
            <person name="Mori K."/>
        </authorList>
    </citation>
    <scope>NUCLEOTIDE SEQUENCE [LARGE SCALE GENOMIC DNA]</scope>
    <source>
        <strain evidence="2 3">CCM 7759</strain>
    </source>
</reference>
<organism evidence="2 3">
    <name type="scientific">Paenibacillus chartarius</name>
    <dbReference type="NCBI Taxonomy" id="747481"/>
    <lineage>
        <taxon>Bacteria</taxon>
        <taxon>Bacillati</taxon>
        <taxon>Bacillota</taxon>
        <taxon>Bacilli</taxon>
        <taxon>Bacillales</taxon>
        <taxon>Paenibacillaceae</taxon>
        <taxon>Paenibacillus</taxon>
    </lineage>
</organism>
<dbReference type="EMBL" id="JBHLWN010000074">
    <property type="protein sequence ID" value="MFC0214550.1"/>
    <property type="molecule type" value="Genomic_DNA"/>
</dbReference>
<protein>
    <submittedName>
        <fullName evidence="2">Uma2 family endonuclease</fullName>
    </submittedName>
</protein>
<evidence type="ECO:0000259" key="1">
    <source>
        <dbReference type="Pfam" id="PF05685"/>
    </source>
</evidence>
<evidence type="ECO:0000313" key="3">
    <source>
        <dbReference type="Proteomes" id="UP001589776"/>
    </source>
</evidence>
<accession>A0ABV6DPI4</accession>
<dbReference type="InterPro" id="IPR011335">
    <property type="entry name" value="Restrct_endonuc-II-like"/>
</dbReference>
<dbReference type="InterPro" id="IPR008538">
    <property type="entry name" value="Uma2"/>
</dbReference>